<accession>A0A8J7YQ15</accession>
<gene>
    <name evidence="1" type="ORF">J9259_06920</name>
    <name evidence="2" type="ORF">KIY12_03130</name>
</gene>
<organism evidence="1 3">
    <name type="scientific">Candidatus Sysuiplasma superficiale</name>
    <dbReference type="NCBI Taxonomy" id="2823368"/>
    <lineage>
        <taxon>Archaea</taxon>
        <taxon>Methanobacteriati</taxon>
        <taxon>Thermoplasmatota</taxon>
        <taxon>Thermoplasmata</taxon>
        <taxon>Candidatus Sysuiplasmatales</taxon>
        <taxon>Candidatus Sysuiplasmataceae</taxon>
        <taxon>Candidatus Sysuiplasma</taxon>
    </lineage>
</organism>
<evidence type="ECO:0000313" key="2">
    <source>
        <dbReference type="EMBL" id="MBX8643706.1"/>
    </source>
</evidence>
<dbReference type="EMBL" id="JAGVSJ010000018">
    <property type="protein sequence ID" value="MBX8632231.1"/>
    <property type="molecule type" value="Genomic_DNA"/>
</dbReference>
<dbReference type="Proteomes" id="UP000750197">
    <property type="component" value="Unassembled WGS sequence"/>
</dbReference>
<sequence>MRLLGSAKCYSSANRIVVDGVFAPEEKQKVFDRKGREIGTVKDIFGNVERPFISVNTLKNLGRGNLNGLELYVEERETDGKSKGDKRGSRRG</sequence>
<comment type="caution">
    <text evidence="1">The sequence shown here is derived from an EMBL/GenBank/DDBJ whole genome shotgun (WGS) entry which is preliminary data.</text>
</comment>
<dbReference type="Proteomes" id="UP000716004">
    <property type="component" value="Unassembled WGS sequence"/>
</dbReference>
<dbReference type="InterPro" id="IPR038664">
    <property type="entry name" value="Gar1/Naf1_Cbf5-bd_sf"/>
</dbReference>
<dbReference type="Gene3D" id="2.40.10.230">
    <property type="entry name" value="Probable tRNA pseudouridine synthase domain"/>
    <property type="match status" value="1"/>
</dbReference>
<dbReference type="AlphaFoldDB" id="A0A8J7YQ15"/>
<evidence type="ECO:0000313" key="3">
    <source>
        <dbReference type="Proteomes" id="UP000716004"/>
    </source>
</evidence>
<protein>
    <recommendedName>
        <fullName evidence="4">H/ACA RNA-protein complex component Gar1</fullName>
    </recommendedName>
</protein>
<name>A0A8J7YQ15_9ARCH</name>
<dbReference type="SUPFAM" id="SSF50447">
    <property type="entry name" value="Translation proteins"/>
    <property type="match status" value="1"/>
</dbReference>
<dbReference type="InterPro" id="IPR009000">
    <property type="entry name" value="Transl_B-barrel_sf"/>
</dbReference>
<proteinExistence type="predicted"/>
<reference evidence="1" key="1">
    <citation type="submission" date="2021-04" db="EMBL/GenBank/DDBJ databases">
        <title>Genomic insights into ecological role and evolution of a novel Thermoplasmata order Candidatus Sysuiplasmatales.</title>
        <authorList>
            <person name="Yuan Y."/>
        </authorList>
    </citation>
    <scope>NUCLEOTIDE SEQUENCE</scope>
    <source>
        <strain evidence="2">TUT19-bin139</strain>
        <strain evidence="1">YP2-bin.285</strain>
    </source>
</reference>
<evidence type="ECO:0000313" key="1">
    <source>
        <dbReference type="EMBL" id="MBX8632231.1"/>
    </source>
</evidence>
<dbReference type="EMBL" id="JAHEAC010000017">
    <property type="protein sequence ID" value="MBX8643706.1"/>
    <property type="molecule type" value="Genomic_DNA"/>
</dbReference>
<evidence type="ECO:0008006" key="4">
    <source>
        <dbReference type="Google" id="ProtNLM"/>
    </source>
</evidence>